<feature type="compositionally biased region" description="Polar residues" evidence="1">
    <location>
        <begin position="100"/>
        <end position="119"/>
    </location>
</feature>
<accession>A0ABS7PB50</accession>
<dbReference type="EMBL" id="JAHWXP010000001">
    <property type="protein sequence ID" value="MBY8336289.1"/>
    <property type="molecule type" value="Genomic_DNA"/>
</dbReference>
<dbReference type="RefSeq" id="WP_222823968.1">
    <property type="nucleotide sequence ID" value="NZ_JAHWXP010000001.1"/>
</dbReference>
<dbReference type="Proteomes" id="UP000759298">
    <property type="component" value="Unassembled WGS sequence"/>
</dbReference>
<keyword evidence="3" id="KW-1185">Reference proteome</keyword>
<evidence type="ECO:0000313" key="2">
    <source>
        <dbReference type="EMBL" id="MBY8336289.1"/>
    </source>
</evidence>
<organism evidence="2 3">
    <name type="scientific">Alteriqipengyuania abyssalis</name>
    <dbReference type="NCBI Taxonomy" id="2860200"/>
    <lineage>
        <taxon>Bacteria</taxon>
        <taxon>Pseudomonadati</taxon>
        <taxon>Pseudomonadota</taxon>
        <taxon>Alphaproteobacteria</taxon>
        <taxon>Sphingomonadales</taxon>
        <taxon>Erythrobacteraceae</taxon>
        <taxon>Alteriqipengyuania</taxon>
    </lineage>
</organism>
<gene>
    <name evidence="2" type="ORF">KYN89_04445</name>
</gene>
<sequence length="320" mass="34888">MAEWWVERGIGETRWLLIEDDRVLAARLHWPEDIALGPATATLTRRIKGASRGLARTGDGAEINVSGLPKDASEGSKIPVMLTRAPIAERGRLKRAQGVYQRTPTHQGDTKARSTQPEGTQRRFPPGLWEDVWADAWEGEVALAGGSLIVSPAPAMTVIDIDGDLPPRDLALAAVPALADTLHRFDLAGSIGIDFPTLAEKAQRRAVDEALEQALSGWPHERTAMNGFGFVQLVARLERPSLLHRLHLNRASAAARMLLRRGELADGIGPRLLLRAHPAVADRLSQEWLAELARRSGRKVELERDPALALEAGHAQILAS</sequence>
<comment type="caution">
    <text evidence="2">The sequence shown here is derived from an EMBL/GenBank/DDBJ whole genome shotgun (WGS) entry which is preliminary data.</text>
</comment>
<proteinExistence type="predicted"/>
<feature type="region of interest" description="Disordered" evidence="1">
    <location>
        <begin position="95"/>
        <end position="125"/>
    </location>
</feature>
<evidence type="ECO:0000256" key="1">
    <source>
        <dbReference type="SAM" id="MobiDB-lite"/>
    </source>
</evidence>
<name>A0ABS7PB50_9SPHN</name>
<reference evidence="2 3" key="1">
    <citation type="submission" date="2021-07" db="EMBL/GenBank/DDBJ databases">
        <title>Alteriqipengyuania abyssalis NZ-12B nov, sp.nov isolated from deep sea sponge in pacific ocean.</title>
        <authorList>
            <person name="Tareen S."/>
            <person name="Wink J."/>
        </authorList>
    </citation>
    <scope>NUCLEOTIDE SEQUENCE [LARGE SCALE GENOMIC DNA]</scope>
    <source>
        <strain evidence="2 3">NZ-12B</strain>
    </source>
</reference>
<protein>
    <submittedName>
        <fullName evidence="2">Ribonuclease</fullName>
    </submittedName>
</protein>
<evidence type="ECO:0000313" key="3">
    <source>
        <dbReference type="Proteomes" id="UP000759298"/>
    </source>
</evidence>